<dbReference type="InterPro" id="IPR021109">
    <property type="entry name" value="Peptidase_aspartic_dom_sf"/>
</dbReference>
<dbReference type="Proteomes" id="UP000826656">
    <property type="component" value="Unassembled WGS sequence"/>
</dbReference>
<dbReference type="PROSITE" id="PS51767">
    <property type="entry name" value="PEPTIDASE_A1"/>
    <property type="match status" value="1"/>
</dbReference>
<feature type="signal peptide" evidence="3">
    <location>
        <begin position="1"/>
        <end position="24"/>
    </location>
</feature>
<protein>
    <recommendedName>
        <fullName evidence="4">Peptidase A1 domain-containing protein</fullName>
    </recommendedName>
</protein>
<dbReference type="Pfam" id="PF14541">
    <property type="entry name" value="TAXi_C"/>
    <property type="match status" value="1"/>
</dbReference>
<dbReference type="InterPro" id="IPR032799">
    <property type="entry name" value="TAXi_C"/>
</dbReference>
<comment type="similarity">
    <text evidence="1">Belongs to the peptidase A1 family.</text>
</comment>
<dbReference type="Gene3D" id="2.40.70.10">
    <property type="entry name" value="Acid Proteases"/>
    <property type="match status" value="2"/>
</dbReference>
<proteinExistence type="inferred from homology"/>
<dbReference type="InterPro" id="IPR033868">
    <property type="entry name" value="Xylanase_inhibitor_I-like"/>
</dbReference>
<keyword evidence="2 3" id="KW-0732">Signal</keyword>
<keyword evidence="6" id="KW-1185">Reference proteome</keyword>
<evidence type="ECO:0000256" key="1">
    <source>
        <dbReference type="ARBA" id="ARBA00007447"/>
    </source>
</evidence>
<dbReference type="EMBL" id="JAIVGD010000001">
    <property type="protein sequence ID" value="KAH0782107.1"/>
    <property type="molecule type" value="Genomic_DNA"/>
</dbReference>
<evidence type="ECO:0000313" key="6">
    <source>
        <dbReference type="Proteomes" id="UP000826656"/>
    </source>
</evidence>
<dbReference type="CDD" id="cd05489">
    <property type="entry name" value="xylanase_inhibitor_I_like"/>
    <property type="match status" value="1"/>
</dbReference>
<sequence>MASTHIPLSLFLTLLLLFISSTTAQPVKRRALLPVTKDAATKQYVTLINQRTPLVPIKLTVDLGGRFIWVDCQNGYVSSTLTPLICDTLFCRLSHSGACDGNCTGSSPGHPNKDCTCAHLAYNPVSRTSTGTGLNEDVITLQDTDGLKPGPYLKPGKVVFGCADTSLLKGLAKGVKGIAGFGNGYVAIPNQLAYRFSRPRKIGFCLSSSTNSPGVIFIGEGPYVLLPNIDVSKNLLYTPLLINPISTAGSSFGGEPSTDYFIGVKSIKVNGDLVPINNLLLEINEENGQGGTKISTIDPYTKLESSIYKALVKAFVHSLTIPRVKKVAPFEMCYKSSSLPSTRVGPGVPNIEFVLQGKNGETPSFIISGANSMVAVTDEVLCLGFVNGGDNPTTSIVIGGHQIEDNLVQIDIDNKRVGFSNSLLFQQTTCANFNFGSIQGQDVGGREIV</sequence>
<organism evidence="5 6">
    <name type="scientific">Solanum tuberosum</name>
    <name type="common">Potato</name>
    <dbReference type="NCBI Taxonomy" id="4113"/>
    <lineage>
        <taxon>Eukaryota</taxon>
        <taxon>Viridiplantae</taxon>
        <taxon>Streptophyta</taxon>
        <taxon>Embryophyta</taxon>
        <taxon>Tracheophyta</taxon>
        <taxon>Spermatophyta</taxon>
        <taxon>Magnoliopsida</taxon>
        <taxon>eudicotyledons</taxon>
        <taxon>Gunneridae</taxon>
        <taxon>Pentapetalae</taxon>
        <taxon>asterids</taxon>
        <taxon>lamiids</taxon>
        <taxon>Solanales</taxon>
        <taxon>Solanaceae</taxon>
        <taxon>Solanoideae</taxon>
        <taxon>Solaneae</taxon>
        <taxon>Solanum</taxon>
    </lineage>
</organism>
<evidence type="ECO:0000259" key="4">
    <source>
        <dbReference type="PROSITE" id="PS51767"/>
    </source>
</evidence>
<evidence type="ECO:0000256" key="2">
    <source>
        <dbReference type="ARBA" id="ARBA00022729"/>
    </source>
</evidence>
<accession>A0ABQ7WMX8</accession>
<dbReference type="InterPro" id="IPR033121">
    <property type="entry name" value="PEPTIDASE_A1"/>
</dbReference>
<dbReference type="InterPro" id="IPR032861">
    <property type="entry name" value="TAXi_N"/>
</dbReference>
<dbReference type="SUPFAM" id="SSF50630">
    <property type="entry name" value="Acid proteases"/>
    <property type="match status" value="1"/>
</dbReference>
<reference evidence="5 6" key="1">
    <citation type="journal article" date="2021" name="bioRxiv">
        <title>Chromosome-scale and haplotype-resolved genome assembly of a tetraploid potato cultivar.</title>
        <authorList>
            <person name="Sun H."/>
            <person name="Jiao W.-B."/>
            <person name="Krause K."/>
            <person name="Campoy J.A."/>
            <person name="Goel M."/>
            <person name="Folz-Donahue K."/>
            <person name="Kukat C."/>
            <person name="Huettel B."/>
            <person name="Schneeberger K."/>
        </authorList>
    </citation>
    <scope>NUCLEOTIDE SEQUENCE [LARGE SCALE GENOMIC DNA]</scope>
    <source>
        <strain evidence="5">SolTubOtavaFocal</strain>
        <tissue evidence="5">Leaves</tissue>
    </source>
</reference>
<dbReference type="PANTHER" id="PTHR47965">
    <property type="entry name" value="ASPARTYL PROTEASE-RELATED"/>
    <property type="match status" value="1"/>
</dbReference>
<feature type="domain" description="Peptidase A1" evidence="4">
    <location>
        <begin position="44"/>
        <end position="420"/>
    </location>
</feature>
<dbReference type="PANTHER" id="PTHR47965:SF103">
    <property type="entry name" value="EUKARYOTIC ASPARTYL PROTEASE FAMILY PROTEIN"/>
    <property type="match status" value="1"/>
</dbReference>
<comment type="caution">
    <text evidence="5">The sequence shown here is derived from an EMBL/GenBank/DDBJ whole genome shotgun (WGS) entry which is preliminary data.</text>
</comment>
<gene>
    <name evidence="5" type="ORF">KY290_001705</name>
</gene>
<feature type="chain" id="PRO_5046104413" description="Peptidase A1 domain-containing protein" evidence="3">
    <location>
        <begin position="25"/>
        <end position="449"/>
    </location>
</feature>
<evidence type="ECO:0000313" key="5">
    <source>
        <dbReference type="EMBL" id="KAH0782107.1"/>
    </source>
</evidence>
<dbReference type="InterPro" id="IPR001461">
    <property type="entry name" value="Aspartic_peptidase_A1"/>
</dbReference>
<name>A0ABQ7WMX8_SOLTU</name>
<evidence type="ECO:0000256" key="3">
    <source>
        <dbReference type="SAM" id="SignalP"/>
    </source>
</evidence>
<dbReference type="Pfam" id="PF14543">
    <property type="entry name" value="TAXi_N"/>
    <property type="match status" value="1"/>
</dbReference>